<sequence>MATGVSTVWSSHDSSLLQSHTSPYRSQVLAPGLVLYSNVQLSLNDNIEIRYEISNDSEHGRETDFNINFSGSENVILCFEQGKDERVGEGQIGRIKPIRKTIKPGTERLLIGLLEVVDDRNPWTVEAKYTWVEKRMVEKNLTQNMSMKIIDRLLQGRTLAAIEYLLVFRSPEPSKIVFDIDFSKSSNIELKSGGLKKRTLIDSDNVEHIQIAYLQVLDLQKPWDLKCSYEWREEVSKPHGSFADESVLSPNVVLITSRVEEANVDAFRYEIVSSKNNDIDFLFDCSQCENMRLMSTCDLCTGVSVKAWEHKYVDTIMVVDPKKSWKLKPKFSWNEFDLKQTWVFGKSTALSCGNDSTDLTMSDPASKVNGKF</sequence>
<proteinExistence type="predicted"/>
<accession>A0A7S3LT32</accession>
<dbReference type="EMBL" id="HBIN01010274">
    <property type="protein sequence ID" value="CAE0437416.1"/>
    <property type="molecule type" value="Transcribed_RNA"/>
</dbReference>
<evidence type="ECO:0000313" key="1">
    <source>
        <dbReference type="EMBL" id="CAE0437416.1"/>
    </source>
</evidence>
<protein>
    <submittedName>
        <fullName evidence="1">Uncharacterized protein</fullName>
    </submittedName>
</protein>
<name>A0A7S3LT32_9STRA</name>
<dbReference type="AlphaFoldDB" id="A0A7S3LT32"/>
<gene>
    <name evidence="1" type="ORF">ASTO00021_LOCUS7673</name>
</gene>
<organism evidence="1">
    <name type="scientific">Aplanochytrium stocchinoi</name>
    <dbReference type="NCBI Taxonomy" id="215587"/>
    <lineage>
        <taxon>Eukaryota</taxon>
        <taxon>Sar</taxon>
        <taxon>Stramenopiles</taxon>
        <taxon>Bigyra</taxon>
        <taxon>Labyrinthulomycetes</taxon>
        <taxon>Thraustochytrida</taxon>
        <taxon>Thraustochytriidae</taxon>
        <taxon>Aplanochytrium</taxon>
    </lineage>
</organism>
<reference evidence="1" key="1">
    <citation type="submission" date="2021-01" db="EMBL/GenBank/DDBJ databases">
        <authorList>
            <person name="Corre E."/>
            <person name="Pelletier E."/>
            <person name="Niang G."/>
            <person name="Scheremetjew M."/>
            <person name="Finn R."/>
            <person name="Kale V."/>
            <person name="Holt S."/>
            <person name="Cochrane G."/>
            <person name="Meng A."/>
            <person name="Brown T."/>
            <person name="Cohen L."/>
        </authorList>
    </citation>
    <scope>NUCLEOTIDE SEQUENCE</scope>
    <source>
        <strain evidence="1">GSBS06</strain>
    </source>
</reference>